<proteinExistence type="predicted"/>
<dbReference type="InterPro" id="IPR050313">
    <property type="entry name" value="Carb_Metab_HTH_regulators"/>
</dbReference>
<dbReference type="PANTHER" id="PTHR30363">
    <property type="entry name" value="HTH-TYPE TRANSCRIPTIONAL REGULATOR SRLR-RELATED"/>
    <property type="match status" value="1"/>
</dbReference>
<dbReference type="Gene3D" id="3.40.50.1360">
    <property type="match status" value="1"/>
</dbReference>
<name>A0ABP8RFC0_9PSEU</name>
<keyword evidence="6" id="KW-1185">Reference proteome</keyword>
<dbReference type="GO" id="GO:0003677">
    <property type="term" value="F:DNA binding"/>
    <property type="evidence" value="ECO:0007669"/>
    <property type="project" value="UniProtKB-KW"/>
</dbReference>
<dbReference type="Gene3D" id="1.10.10.10">
    <property type="entry name" value="Winged helix-like DNA-binding domain superfamily/Winged helix DNA-binding domain"/>
    <property type="match status" value="1"/>
</dbReference>
<evidence type="ECO:0000256" key="1">
    <source>
        <dbReference type="ARBA" id="ARBA00023015"/>
    </source>
</evidence>
<gene>
    <name evidence="5" type="ORF">GCM10023175_05090</name>
</gene>
<organism evidence="5 6">
    <name type="scientific">Pseudonocardia xishanensis</name>
    <dbReference type="NCBI Taxonomy" id="630995"/>
    <lineage>
        <taxon>Bacteria</taxon>
        <taxon>Bacillati</taxon>
        <taxon>Actinomycetota</taxon>
        <taxon>Actinomycetes</taxon>
        <taxon>Pseudonocardiales</taxon>
        <taxon>Pseudonocardiaceae</taxon>
        <taxon>Pseudonocardia</taxon>
    </lineage>
</organism>
<accession>A0ABP8RFC0</accession>
<dbReference type="PROSITE" id="PS51000">
    <property type="entry name" value="HTH_DEOR_2"/>
    <property type="match status" value="1"/>
</dbReference>
<evidence type="ECO:0000313" key="6">
    <source>
        <dbReference type="Proteomes" id="UP001501598"/>
    </source>
</evidence>
<dbReference type="EMBL" id="BAABGT010000009">
    <property type="protein sequence ID" value="GAA4537114.1"/>
    <property type="molecule type" value="Genomic_DNA"/>
</dbReference>
<evidence type="ECO:0000259" key="4">
    <source>
        <dbReference type="PROSITE" id="PS51000"/>
    </source>
</evidence>
<keyword evidence="3" id="KW-0804">Transcription</keyword>
<dbReference type="SUPFAM" id="SSF46785">
    <property type="entry name" value="Winged helix' DNA-binding domain"/>
    <property type="match status" value="1"/>
</dbReference>
<sequence length="250" mass="26945">MFAEERRQRILTMLESQGRVRIAELVSLMNVSEPTLRKDLTLLEQQKRLRRTHGGAIAVRPLFEPTIDDRFARHGAAKDLISRACLDEISPGDSIYLDGGTTVQRIAEQLEQQPVNVLTNAIGVATALADKPGIRHTLVGGTLRSLGGTIVGPVALDTLSRFTVNVAFISASGFTEDGISVADVADAQVKQATIERARRVVVPIDSSKFGINDFVTVCDLGPIDAVITEHADTQIQALCAAHGITLRVVS</sequence>
<dbReference type="InterPro" id="IPR001034">
    <property type="entry name" value="DeoR_HTH"/>
</dbReference>
<keyword evidence="2 5" id="KW-0238">DNA-binding</keyword>
<protein>
    <submittedName>
        <fullName evidence="5">DeoR/GlpR family DNA-binding transcription regulator</fullName>
    </submittedName>
</protein>
<dbReference type="Proteomes" id="UP001501598">
    <property type="component" value="Unassembled WGS sequence"/>
</dbReference>
<dbReference type="InterPro" id="IPR018356">
    <property type="entry name" value="Tscrpt_reg_HTH_DeoR_CS"/>
</dbReference>
<dbReference type="InterPro" id="IPR037171">
    <property type="entry name" value="NagB/RpiA_transferase-like"/>
</dbReference>
<evidence type="ECO:0000256" key="2">
    <source>
        <dbReference type="ARBA" id="ARBA00023125"/>
    </source>
</evidence>
<dbReference type="Pfam" id="PF08220">
    <property type="entry name" value="HTH_DeoR"/>
    <property type="match status" value="1"/>
</dbReference>
<dbReference type="SUPFAM" id="SSF100950">
    <property type="entry name" value="NagB/RpiA/CoA transferase-like"/>
    <property type="match status" value="1"/>
</dbReference>
<comment type="caution">
    <text evidence="5">The sequence shown here is derived from an EMBL/GenBank/DDBJ whole genome shotgun (WGS) entry which is preliminary data.</text>
</comment>
<dbReference type="InterPro" id="IPR036390">
    <property type="entry name" value="WH_DNA-bd_sf"/>
</dbReference>
<dbReference type="SMART" id="SM00420">
    <property type="entry name" value="HTH_DEOR"/>
    <property type="match status" value="1"/>
</dbReference>
<dbReference type="SMART" id="SM01134">
    <property type="entry name" value="DeoRC"/>
    <property type="match status" value="1"/>
</dbReference>
<keyword evidence="1" id="KW-0805">Transcription regulation</keyword>
<dbReference type="Pfam" id="PF00455">
    <property type="entry name" value="DeoRC"/>
    <property type="match status" value="1"/>
</dbReference>
<dbReference type="InterPro" id="IPR014036">
    <property type="entry name" value="DeoR-like_C"/>
</dbReference>
<dbReference type="PANTHER" id="PTHR30363:SF44">
    <property type="entry name" value="AGA OPERON TRANSCRIPTIONAL REPRESSOR-RELATED"/>
    <property type="match status" value="1"/>
</dbReference>
<dbReference type="PRINTS" id="PR00037">
    <property type="entry name" value="HTHLACR"/>
</dbReference>
<reference evidence="6" key="1">
    <citation type="journal article" date="2019" name="Int. J. Syst. Evol. Microbiol.">
        <title>The Global Catalogue of Microorganisms (GCM) 10K type strain sequencing project: providing services to taxonomists for standard genome sequencing and annotation.</title>
        <authorList>
            <consortium name="The Broad Institute Genomics Platform"/>
            <consortium name="The Broad Institute Genome Sequencing Center for Infectious Disease"/>
            <person name="Wu L."/>
            <person name="Ma J."/>
        </authorList>
    </citation>
    <scope>NUCLEOTIDE SEQUENCE [LARGE SCALE GENOMIC DNA]</scope>
    <source>
        <strain evidence="6">JCM 17906</strain>
    </source>
</reference>
<evidence type="ECO:0000256" key="3">
    <source>
        <dbReference type="ARBA" id="ARBA00023163"/>
    </source>
</evidence>
<dbReference type="InterPro" id="IPR036388">
    <property type="entry name" value="WH-like_DNA-bd_sf"/>
</dbReference>
<feature type="domain" description="HTH deoR-type" evidence="4">
    <location>
        <begin position="3"/>
        <end position="58"/>
    </location>
</feature>
<evidence type="ECO:0000313" key="5">
    <source>
        <dbReference type="EMBL" id="GAA4537114.1"/>
    </source>
</evidence>
<dbReference type="PROSITE" id="PS00894">
    <property type="entry name" value="HTH_DEOR_1"/>
    <property type="match status" value="1"/>
</dbReference>